<dbReference type="EMBL" id="JAHLKM010000020">
    <property type="protein sequence ID" value="MCQ4334271.1"/>
    <property type="molecule type" value="Genomic_DNA"/>
</dbReference>
<proteinExistence type="predicted"/>
<evidence type="ECO:0000259" key="3">
    <source>
        <dbReference type="PROSITE" id="PS50966"/>
    </source>
</evidence>
<keyword evidence="1" id="KW-0863">Zinc-finger</keyword>
<dbReference type="InterPro" id="IPR007527">
    <property type="entry name" value="Znf_SWIM"/>
</dbReference>
<dbReference type="RefSeq" id="WP_256030306.1">
    <property type="nucleotide sequence ID" value="NZ_JAHLKM010000020.1"/>
</dbReference>
<comment type="caution">
    <text evidence="4">The sequence shown here is derived from an EMBL/GenBank/DDBJ whole genome shotgun (WGS) entry which is preliminary data.</text>
</comment>
<keyword evidence="1" id="KW-0862">Zinc</keyword>
<accession>A0A9R1D6G1</accession>
<dbReference type="Proteomes" id="UP001139494">
    <property type="component" value="Unassembled WGS sequence"/>
</dbReference>
<evidence type="ECO:0000256" key="2">
    <source>
        <dbReference type="SAM" id="MobiDB-lite"/>
    </source>
</evidence>
<dbReference type="AlphaFoldDB" id="A0A9R1D6G1"/>
<feature type="compositionally biased region" description="Polar residues" evidence="2">
    <location>
        <begin position="324"/>
        <end position="337"/>
    </location>
</feature>
<dbReference type="Pfam" id="PF04434">
    <property type="entry name" value="SWIM"/>
    <property type="match status" value="1"/>
</dbReference>
<feature type="domain" description="SWIM-type" evidence="3">
    <location>
        <begin position="50"/>
        <end position="86"/>
    </location>
</feature>
<evidence type="ECO:0000256" key="1">
    <source>
        <dbReference type="PROSITE-ProRule" id="PRU00325"/>
    </source>
</evidence>
<keyword evidence="1" id="KW-0479">Metal-binding</keyword>
<gene>
    <name evidence="4" type="ORF">KM295_12430</name>
</gene>
<dbReference type="PROSITE" id="PS50966">
    <property type="entry name" value="ZF_SWIM"/>
    <property type="match status" value="1"/>
</dbReference>
<keyword evidence="5" id="KW-1185">Reference proteome</keyword>
<reference evidence="4" key="1">
    <citation type="journal article" date="2023" name="Front. Microbiol.">
        <title>Genomic-based phylogenetic and metabolic analyses of the genus Natronomonas, and description of Natronomonas aquatica sp. nov.</title>
        <authorList>
            <person name="Garcia-Roldan A."/>
            <person name="Duran-Viseras A."/>
            <person name="de la Haba R.R."/>
            <person name="Corral P."/>
            <person name="Sanchez-Porro C."/>
            <person name="Ventosa A."/>
        </authorList>
    </citation>
    <scope>NUCLEOTIDE SEQUENCE</scope>
    <source>
        <strain evidence="4">F2-12</strain>
    </source>
</reference>
<name>A0A9R1D6G1_9EURY</name>
<evidence type="ECO:0000313" key="4">
    <source>
        <dbReference type="EMBL" id="MCQ4334271.1"/>
    </source>
</evidence>
<dbReference type="GO" id="GO:0008270">
    <property type="term" value="F:zinc ion binding"/>
    <property type="evidence" value="ECO:0007669"/>
    <property type="project" value="UniProtKB-KW"/>
</dbReference>
<organism evidence="4 5">
    <name type="scientific">Natronomonas aquatica</name>
    <dbReference type="NCBI Taxonomy" id="2841590"/>
    <lineage>
        <taxon>Archaea</taxon>
        <taxon>Methanobacteriati</taxon>
        <taxon>Methanobacteriota</taxon>
        <taxon>Stenosarchaea group</taxon>
        <taxon>Halobacteria</taxon>
        <taxon>Halobacteriales</taxon>
        <taxon>Natronomonadaceae</taxon>
        <taxon>Natronomonas</taxon>
    </lineage>
</organism>
<evidence type="ECO:0000313" key="5">
    <source>
        <dbReference type="Proteomes" id="UP001139494"/>
    </source>
</evidence>
<sequence length="670" mass="77040">MEYPTRSEIRSLCTEQSFERGVKYYERDRVQKLEVEGGDITAIVRGSHDYDISINIDDDTIRTVCSCPYDYAGDCKHIVAVLLAVEDRSSESTVETADSSDSSETVDIEALIDRTPDDELRTFLLDLIADDCDIRDRFVAFAGEEPGKTVYDYKQEIDCLFEDAAGRGGMIEYDTRIDFSQYHDLAEMHRSRENISTATDIYRALAETIRENMNRIDDSSGYYGRELSRAIEGYAETIVEQDCEHDEKQPHIEYLFEEFIEADYGFASEDYDEALRTICTTRADLEYWLERLDAHVSGVDLEPEALEASVGSSTETTQDDVEGDTSSSESTAISNAQPADETDTTDENDRTDDVLYTSDFTTGPLSTDDFTGGTLDVEHLAVGPLEIGYFVGDSFDELRVDAPTTVERHTAAIESPESSASESDLASKFQKRRVLSTYVYVLEELGEEDILDVLYEEIYLEDKRFCKAYAERLVEQNDEERALKIVEHGIDTFHSTTDLRWIAVDLYGDPEADRYKTLLKQLFLDHSEWDAYDELKQACTDREWSSIYGEFERTLDQRDRQRLISMYVHEMDLEKAFFELKEAENLSWIRRYQDPVATVDPIEYFEMYREQLIPFAAAETGRRHYREIADHLESMQELVSDARFEEFVEFLKEKHSNRPAFLDELETAGF</sequence>
<protein>
    <submittedName>
        <fullName evidence="4">SWIM zinc finger family protein</fullName>
    </submittedName>
</protein>
<feature type="region of interest" description="Disordered" evidence="2">
    <location>
        <begin position="305"/>
        <end position="360"/>
    </location>
</feature>